<dbReference type="GO" id="GO:0006635">
    <property type="term" value="P:fatty acid beta-oxidation"/>
    <property type="evidence" value="ECO:0007669"/>
    <property type="project" value="TreeGrafter"/>
</dbReference>
<dbReference type="CDD" id="cd06558">
    <property type="entry name" value="crotonase-like"/>
    <property type="match status" value="1"/>
</dbReference>
<evidence type="ECO:0000256" key="3">
    <source>
        <dbReference type="ARBA" id="ARBA00023239"/>
    </source>
</evidence>
<dbReference type="GO" id="GO:0016829">
    <property type="term" value="F:lyase activity"/>
    <property type="evidence" value="ECO:0007669"/>
    <property type="project" value="UniProtKB-KW"/>
</dbReference>
<proteinExistence type="inferred from homology"/>
<gene>
    <name evidence="4" type="ORF">M430DRAFT_191475</name>
</gene>
<dbReference type="InterPro" id="IPR001753">
    <property type="entry name" value="Enoyl-CoA_hydra/iso"/>
</dbReference>
<dbReference type="STRING" id="857342.A0A2T3APS6"/>
<dbReference type="GeneID" id="36572107"/>
<dbReference type="FunFam" id="3.90.226.10:FF:000058">
    <property type="entry name" value="Enoyl-CoA hydratase/isomerase family protein"/>
    <property type="match status" value="1"/>
</dbReference>
<dbReference type="Gene3D" id="1.10.12.10">
    <property type="entry name" value="Lyase 2-enoyl-coa Hydratase, Chain A, domain 2"/>
    <property type="match status" value="1"/>
</dbReference>
<comment type="similarity">
    <text evidence="1">Belongs to the enoyl-CoA hydratase/isomerase family.</text>
</comment>
<accession>A0A2T3APS6</accession>
<name>A0A2T3APS6_AMORE</name>
<evidence type="ECO:0000256" key="1">
    <source>
        <dbReference type="ARBA" id="ARBA00005254"/>
    </source>
</evidence>
<protein>
    <recommendedName>
        <fullName evidence="6">Enoyl-CoA hydratase</fullName>
    </recommendedName>
</protein>
<dbReference type="PANTHER" id="PTHR11941:SF171">
    <property type="entry name" value="SD19268P"/>
    <property type="match status" value="1"/>
</dbReference>
<dbReference type="Pfam" id="PF00378">
    <property type="entry name" value="ECH_1"/>
    <property type="match status" value="1"/>
</dbReference>
<evidence type="ECO:0000313" key="4">
    <source>
        <dbReference type="EMBL" id="PSS07006.1"/>
    </source>
</evidence>
<dbReference type="InterPro" id="IPR014748">
    <property type="entry name" value="Enoyl-CoA_hydra_C"/>
</dbReference>
<dbReference type="InterPro" id="IPR029045">
    <property type="entry name" value="ClpP/crotonase-like_dom_sf"/>
</dbReference>
<dbReference type="Gene3D" id="3.90.226.10">
    <property type="entry name" value="2-enoyl-CoA Hydratase, Chain A, domain 1"/>
    <property type="match status" value="1"/>
</dbReference>
<dbReference type="Proteomes" id="UP000241818">
    <property type="component" value="Unassembled WGS sequence"/>
</dbReference>
<reference evidence="4 5" key="1">
    <citation type="journal article" date="2018" name="New Phytol.">
        <title>Comparative genomics and transcriptomics depict ericoid mycorrhizal fungi as versatile saprotrophs and plant mutualists.</title>
        <authorList>
            <person name="Martino E."/>
            <person name="Morin E."/>
            <person name="Grelet G.A."/>
            <person name="Kuo A."/>
            <person name="Kohler A."/>
            <person name="Daghino S."/>
            <person name="Barry K.W."/>
            <person name="Cichocki N."/>
            <person name="Clum A."/>
            <person name="Dockter R.B."/>
            <person name="Hainaut M."/>
            <person name="Kuo R.C."/>
            <person name="LaButti K."/>
            <person name="Lindahl B.D."/>
            <person name="Lindquist E.A."/>
            <person name="Lipzen A."/>
            <person name="Khouja H.R."/>
            <person name="Magnuson J."/>
            <person name="Murat C."/>
            <person name="Ohm R.A."/>
            <person name="Singer S.W."/>
            <person name="Spatafora J.W."/>
            <person name="Wang M."/>
            <person name="Veneault-Fourrey C."/>
            <person name="Henrissat B."/>
            <person name="Grigoriev I.V."/>
            <person name="Martin F.M."/>
            <person name="Perotto S."/>
        </authorList>
    </citation>
    <scope>NUCLEOTIDE SEQUENCE [LARGE SCALE GENOMIC DNA]</scope>
    <source>
        <strain evidence="4 5">ATCC 22711</strain>
    </source>
</reference>
<evidence type="ECO:0000313" key="5">
    <source>
        <dbReference type="Proteomes" id="UP000241818"/>
    </source>
</evidence>
<dbReference type="PANTHER" id="PTHR11941">
    <property type="entry name" value="ENOYL-COA HYDRATASE-RELATED"/>
    <property type="match status" value="1"/>
</dbReference>
<dbReference type="RefSeq" id="XP_024716662.1">
    <property type="nucleotide sequence ID" value="XM_024864026.1"/>
</dbReference>
<dbReference type="AlphaFoldDB" id="A0A2T3APS6"/>
<dbReference type="EMBL" id="KZ679019">
    <property type="protein sequence ID" value="PSS07006.1"/>
    <property type="molecule type" value="Genomic_DNA"/>
</dbReference>
<dbReference type="SUPFAM" id="SSF52096">
    <property type="entry name" value="ClpP/crotonase"/>
    <property type="match status" value="1"/>
</dbReference>
<organism evidence="4 5">
    <name type="scientific">Amorphotheca resinae ATCC 22711</name>
    <dbReference type="NCBI Taxonomy" id="857342"/>
    <lineage>
        <taxon>Eukaryota</taxon>
        <taxon>Fungi</taxon>
        <taxon>Dikarya</taxon>
        <taxon>Ascomycota</taxon>
        <taxon>Pezizomycotina</taxon>
        <taxon>Leotiomycetes</taxon>
        <taxon>Helotiales</taxon>
        <taxon>Amorphothecaceae</taxon>
        <taxon>Amorphotheca</taxon>
    </lineage>
</organism>
<evidence type="ECO:0008006" key="6">
    <source>
        <dbReference type="Google" id="ProtNLM"/>
    </source>
</evidence>
<sequence>MRPLLRPVPSTLPKLLRRLYSSQSTPLINITDVPAPSSGRIRILSLARPSARNAISRQLLWELRSHIDAIAAEYDANGEEVPPTLKFGGAAGVDERGPTRALIVASEVDSCFCAGADLKERATFTAEETAAFLTNLRSTFKNLSALPIPTISAVSSLALGGGLELALCTHMRVFASTAQVGLPETRLGIIPGAGGTYRLPALIGLAHARDMILTGRRVSAAEAYFLGIADRLVEVLPEEGKEGEEAQDDLMRRAGDEVLREAVKLAADICEGAPVAVRSALKAVEWAREEIENKMYERVVGTEDRNEALNAFREKRRPEFKGR</sequence>
<keyword evidence="3" id="KW-0456">Lyase</keyword>
<keyword evidence="2" id="KW-0843">Virulence</keyword>
<keyword evidence="5" id="KW-1185">Reference proteome</keyword>
<dbReference type="GO" id="GO:0005739">
    <property type="term" value="C:mitochondrion"/>
    <property type="evidence" value="ECO:0007669"/>
    <property type="project" value="TreeGrafter"/>
</dbReference>
<dbReference type="OrthoDB" id="410701at2759"/>
<evidence type="ECO:0000256" key="2">
    <source>
        <dbReference type="ARBA" id="ARBA00023026"/>
    </source>
</evidence>
<dbReference type="InParanoid" id="A0A2T3APS6"/>